<evidence type="ECO:0000256" key="6">
    <source>
        <dbReference type="ARBA" id="ARBA00022729"/>
    </source>
</evidence>
<dbReference type="InterPro" id="IPR002048">
    <property type="entry name" value="EF_hand_dom"/>
</dbReference>
<comment type="function">
    <text evidence="8">Required during the maturation of the embryonic nervous system for maintenance of neuronal and cuticular connectivity. Essential for maintenance of dopaminergic neurons and dopamine levels.</text>
</comment>
<sequence length="153" mass="18010">AKLKPGDCEVCEKVVDKLKQSLSNEEKGNDETIEDKFVELCSTLKNKENRFCYYMGGTEDAATRRLRDLSKLIKYDMDSFLICERLNKLDSQICELKYPKKIDIRNVDLRKLKVKELKKVLSDWDESCDGCIEKDEFVKRIEELKPKYLKEEL</sequence>
<evidence type="ECO:0000256" key="4">
    <source>
        <dbReference type="ARBA" id="ARBA00022473"/>
    </source>
</evidence>
<dbReference type="EMBL" id="NCKU01000343">
    <property type="protein sequence ID" value="RWS15891.1"/>
    <property type="molecule type" value="Genomic_DNA"/>
</dbReference>
<evidence type="ECO:0000256" key="5">
    <source>
        <dbReference type="ARBA" id="ARBA00022525"/>
    </source>
</evidence>
<dbReference type="PANTHER" id="PTHR12990">
    <property type="entry name" value="ARMET-LIKE PROTEIN"/>
    <property type="match status" value="1"/>
</dbReference>
<comment type="subcellular location">
    <subcellularLocation>
        <location evidence="1">Secreted</location>
    </subcellularLocation>
</comment>
<dbReference type="PROSITE" id="PS00018">
    <property type="entry name" value="EF_HAND_1"/>
    <property type="match status" value="1"/>
</dbReference>
<feature type="non-terminal residue" evidence="12">
    <location>
        <position position="1"/>
    </location>
</feature>
<dbReference type="InterPro" id="IPR036361">
    <property type="entry name" value="SAP_dom_sf"/>
</dbReference>
<dbReference type="AlphaFoldDB" id="A0A3S3PN02"/>
<dbReference type="OrthoDB" id="5597848at2759"/>
<dbReference type="Pfam" id="PF20145">
    <property type="entry name" value="ARMET_N"/>
    <property type="match status" value="1"/>
</dbReference>
<dbReference type="InterPro" id="IPR008139">
    <property type="entry name" value="SaposinB_dom"/>
</dbReference>
<reference evidence="12 13" key="1">
    <citation type="journal article" date="2018" name="Gigascience">
        <title>Genomes of trombidid mites reveal novel predicted allergens and laterally-transferred genes associated with secondary metabolism.</title>
        <authorList>
            <person name="Dong X."/>
            <person name="Chaisiri K."/>
            <person name="Xia D."/>
            <person name="Armstrong S.D."/>
            <person name="Fang Y."/>
            <person name="Donnelly M.J."/>
            <person name="Kadowaki T."/>
            <person name="McGarry J.W."/>
            <person name="Darby A.C."/>
            <person name="Makepeace B.L."/>
        </authorList>
    </citation>
    <scope>NUCLEOTIDE SEQUENCE [LARGE SCALE GENOMIC DNA]</scope>
    <source>
        <strain evidence="12">UoL-WK</strain>
    </source>
</reference>
<keyword evidence="4" id="KW-0217">Developmental protein</keyword>
<dbReference type="GO" id="GO:0005615">
    <property type="term" value="C:extracellular space"/>
    <property type="evidence" value="ECO:0007669"/>
    <property type="project" value="TreeGrafter"/>
</dbReference>
<dbReference type="InterPro" id="IPR011001">
    <property type="entry name" value="Saposin-like"/>
</dbReference>
<dbReference type="Pfam" id="PF10208">
    <property type="entry name" value="ARMET_C"/>
    <property type="match status" value="1"/>
</dbReference>
<dbReference type="PROSITE" id="PS50222">
    <property type="entry name" value="EF_HAND_2"/>
    <property type="match status" value="1"/>
</dbReference>
<proteinExistence type="inferred from homology"/>
<evidence type="ECO:0000256" key="1">
    <source>
        <dbReference type="ARBA" id="ARBA00004613"/>
    </source>
</evidence>
<dbReference type="Gene3D" id="1.10.720.30">
    <property type="entry name" value="SAP domain"/>
    <property type="match status" value="1"/>
</dbReference>
<keyword evidence="6" id="KW-0732">Signal</keyword>
<evidence type="ECO:0000256" key="8">
    <source>
        <dbReference type="ARBA" id="ARBA00024999"/>
    </source>
</evidence>
<dbReference type="GO" id="GO:0071542">
    <property type="term" value="P:dopaminergic neuron differentiation"/>
    <property type="evidence" value="ECO:0007669"/>
    <property type="project" value="TreeGrafter"/>
</dbReference>
<evidence type="ECO:0000256" key="3">
    <source>
        <dbReference type="ARBA" id="ARBA00014267"/>
    </source>
</evidence>
<dbReference type="GO" id="GO:0031175">
    <property type="term" value="P:neuron projection development"/>
    <property type="evidence" value="ECO:0007669"/>
    <property type="project" value="TreeGrafter"/>
</dbReference>
<dbReference type="InterPro" id="IPR045332">
    <property type="entry name" value="ARMET_N"/>
</dbReference>
<organism evidence="12 13">
    <name type="scientific">Dinothrombium tinctorium</name>
    <dbReference type="NCBI Taxonomy" id="1965070"/>
    <lineage>
        <taxon>Eukaryota</taxon>
        <taxon>Metazoa</taxon>
        <taxon>Ecdysozoa</taxon>
        <taxon>Arthropoda</taxon>
        <taxon>Chelicerata</taxon>
        <taxon>Arachnida</taxon>
        <taxon>Acari</taxon>
        <taxon>Acariformes</taxon>
        <taxon>Trombidiformes</taxon>
        <taxon>Prostigmata</taxon>
        <taxon>Anystina</taxon>
        <taxon>Parasitengona</taxon>
        <taxon>Trombidioidea</taxon>
        <taxon>Trombidiidae</taxon>
        <taxon>Dinothrombium</taxon>
    </lineage>
</organism>
<comment type="similarity">
    <text evidence="2">Belongs to the ARMET family.</text>
</comment>
<dbReference type="STRING" id="1965070.A0A3S3PN02"/>
<evidence type="ECO:0000259" key="11">
    <source>
        <dbReference type="PROSITE" id="PS50222"/>
    </source>
</evidence>
<feature type="non-terminal residue" evidence="12">
    <location>
        <position position="153"/>
    </location>
</feature>
<keyword evidence="5" id="KW-0964">Secreted</keyword>
<evidence type="ECO:0000256" key="9">
    <source>
        <dbReference type="ARBA" id="ARBA00032923"/>
    </source>
</evidence>
<evidence type="ECO:0000259" key="10">
    <source>
        <dbReference type="PROSITE" id="PS50015"/>
    </source>
</evidence>
<keyword evidence="7" id="KW-1015">Disulfide bond</keyword>
<comment type="caution">
    <text evidence="12">The sequence shown here is derived from an EMBL/GenBank/DDBJ whole genome shotgun (WGS) entry which is preliminary data.</text>
</comment>
<keyword evidence="13" id="KW-1185">Reference proteome</keyword>
<dbReference type="GO" id="GO:0005509">
    <property type="term" value="F:calcium ion binding"/>
    <property type="evidence" value="ECO:0007669"/>
    <property type="project" value="InterPro"/>
</dbReference>
<accession>A0A3S3PN02</accession>
<dbReference type="GO" id="GO:0005783">
    <property type="term" value="C:endoplasmic reticulum"/>
    <property type="evidence" value="ECO:0007669"/>
    <property type="project" value="TreeGrafter"/>
</dbReference>
<evidence type="ECO:0000256" key="2">
    <source>
        <dbReference type="ARBA" id="ARBA00005617"/>
    </source>
</evidence>
<dbReference type="InterPro" id="IPR018247">
    <property type="entry name" value="EF_Hand_1_Ca_BS"/>
</dbReference>
<protein>
    <recommendedName>
        <fullName evidence="3">Mesencephalic astrocyte-derived neurotrophic factor homolog</fullName>
    </recommendedName>
    <alternativeName>
        <fullName evidence="9">MANF/CDNF-like protein</fullName>
    </alternativeName>
</protein>
<feature type="domain" description="EF-hand" evidence="11">
    <location>
        <begin position="112"/>
        <end position="147"/>
    </location>
</feature>
<dbReference type="SUPFAM" id="SSF68906">
    <property type="entry name" value="SAP domain"/>
    <property type="match status" value="1"/>
</dbReference>
<dbReference type="Proteomes" id="UP000285301">
    <property type="component" value="Unassembled WGS sequence"/>
</dbReference>
<dbReference type="PROSITE" id="PS50015">
    <property type="entry name" value="SAP_B"/>
    <property type="match status" value="1"/>
</dbReference>
<name>A0A3S3PN02_9ACAR</name>
<evidence type="ECO:0000313" key="12">
    <source>
        <dbReference type="EMBL" id="RWS15891.1"/>
    </source>
</evidence>
<feature type="domain" description="Saposin B-type" evidence="10">
    <location>
        <begin position="4"/>
        <end position="98"/>
    </location>
</feature>
<dbReference type="InterPro" id="IPR019345">
    <property type="entry name" value="ARMET_C"/>
</dbReference>
<dbReference type="SUPFAM" id="SSF47862">
    <property type="entry name" value="Saposin"/>
    <property type="match status" value="1"/>
</dbReference>
<dbReference type="Gene3D" id="1.10.225.10">
    <property type="entry name" value="Saposin-like"/>
    <property type="match status" value="1"/>
</dbReference>
<dbReference type="PANTHER" id="PTHR12990:SF5">
    <property type="entry name" value="MESENCEPHALIC ASTROCYTE-DERIVED NEUROTROPHIC FACTOR HOMOLOG"/>
    <property type="match status" value="1"/>
</dbReference>
<evidence type="ECO:0000256" key="7">
    <source>
        <dbReference type="ARBA" id="ARBA00023157"/>
    </source>
</evidence>
<gene>
    <name evidence="12" type="ORF">B4U79_13269</name>
</gene>
<dbReference type="InterPro" id="IPR045333">
    <property type="entry name" value="ARMET-like"/>
</dbReference>
<evidence type="ECO:0000313" key="13">
    <source>
        <dbReference type="Proteomes" id="UP000285301"/>
    </source>
</evidence>